<dbReference type="EMBL" id="DUJU01000129">
    <property type="protein sequence ID" value="HIH94548.1"/>
    <property type="molecule type" value="Genomic_DNA"/>
</dbReference>
<gene>
    <name evidence="17" type="primary">ribK</name>
    <name evidence="19" type="ORF">HA338_11160</name>
</gene>
<evidence type="ECO:0000256" key="10">
    <source>
        <dbReference type="ARBA" id="ARBA00022741"/>
    </source>
</evidence>
<comment type="caution">
    <text evidence="17">Lacks conserved residue(s) required for the propagation of feature annotation.</text>
</comment>
<evidence type="ECO:0000313" key="19">
    <source>
        <dbReference type="EMBL" id="HIH94548.1"/>
    </source>
</evidence>
<dbReference type="InterPro" id="IPR036390">
    <property type="entry name" value="WH_DNA-bd_sf"/>
</dbReference>
<comment type="caution">
    <text evidence="19">The sequence shown here is derived from an EMBL/GenBank/DDBJ whole genome shotgun (WGS) entry which is preliminary data.</text>
</comment>
<evidence type="ECO:0000256" key="7">
    <source>
        <dbReference type="ARBA" id="ARBA00022643"/>
    </source>
</evidence>
<dbReference type="UniPathway" id="UPA00276">
    <property type="reaction ID" value="UER00929"/>
</dbReference>
<feature type="binding site" evidence="17">
    <location>
        <position position="197"/>
    </location>
    <ligand>
        <name>FMN</name>
        <dbReference type="ChEBI" id="CHEBI:58210"/>
    </ligand>
</feature>
<dbReference type="Proteomes" id="UP000600774">
    <property type="component" value="Unassembled WGS sequence"/>
</dbReference>
<dbReference type="GO" id="GO:0000166">
    <property type="term" value="F:nucleotide binding"/>
    <property type="evidence" value="ECO:0007669"/>
    <property type="project" value="UniProtKB-UniRule"/>
</dbReference>
<keyword evidence="7 17" id="KW-0288">FMN</keyword>
<dbReference type="SUPFAM" id="SSF82114">
    <property type="entry name" value="Riboflavin kinase-like"/>
    <property type="match status" value="1"/>
</dbReference>
<dbReference type="InterPro" id="IPR023470">
    <property type="entry name" value="Riboflavin_kinase_archaeal"/>
</dbReference>
<keyword evidence="9 17" id="KW-0479">Metal-binding</keyword>
<evidence type="ECO:0000256" key="12">
    <source>
        <dbReference type="ARBA" id="ARBA00022842"/>
    </source>
</evidence>
<keyword evidence="11 17" id="KW-0418">Kinase</keyword>
<accession>A0A832W8Y7</accession>
<dbReference type="InterPro" id="IPR036388">
    <property type="entry name" value="WH-like_DNA-bd_sf"/>
</dbReference>
<evidence type="ECO:0000256" key="17">
    <source>
        <dbReference type="HAMAP-Rule" id="MF_01285"/>
    </source>
</evidence>
<comment type="cofactor">
    <cofactor evidence="17">
        <name>Mg(2+)</name>
        <dbReference type="ChEBI" id="CHEBI:18420"/>
    </cofactor>
    <text evidence="17">Binds 1 Mg(2+) ion per subunit.</text>
</comment>
<dbReference type="Gene3D" id="1.10.10.10">
    <property type="entry name" value="Winged helix-like DNA-binding domain superfamily/Winged helix DNA-binding domain"/>
    <property type="match status" value="1"/>
</dbReference>
<evidence type="ECO:0000256" key="8">
    <source>
        <dbReference type="ARBA" id="ARBA00022679"/>
    </source>
</evidence>
<feature type="binding site" evidence="17">
    <location>
        <position position="142"/>
    </location>
    <ligand>
        <name>Mg(2+)</name>
        <dbReference type="ChEBI" id="CHEBI:18420"/>
    </ligand>
</feature>
<dbReference type="GO" id="GO:0008531">
    <property type="term" value="F:riboflavin kinase activity"/>
    <property type="evidence" value="ECO:0007669"/>
    <property type="project" value="InterPro"/>
</dbReference>
<dbReference type="EC" id="2.7.1.161" evidence="4 17"/>
<dbReference type="PANTHER" id="PTHR40706:SF1">
    <property type="entry name" value="RIBOFLAVIN KINASE"/>
    <property type="match status" value="1"/>
</dbReference>
<dbReference type="Pfam" id="PF01982">
    <property type="entry name" value="CTP-dep_RFKase"/>
    <property type="match status" value="1"/>
</dbReference>
<dbReference type="Gene3D" id="2.40.30.30">
    <property type="entry name" value="Riboflavin kinase-like"/>
    <property type="match status" value="1"/>
</dbReference>
<feature type="binding site" evidence="17">
    <location>
        <position position="205"/>
    </location>
    <ligand>
        <name>FMN</name>
        <dbReference type="ChEBI" id="CHEBI:58210"/>
    </ligand>
</feature>
<dbReference type="GO" id="GO:0009398">
    <property type="term" value="P:FMN biosynthetic process"/>
    <property type="evidence" value="ECO:0007669"/>
    <property type="project" value="UniProtKB-UniRule"/>
</dbReference>
<evidence type="ECO:0000256" key="14">
    <source>
        <dbReference type="ARBA" id="ARBA00030544"/>
    </source>
</evidence>
<evidence type="ECO:0000256" key="16">
    <source>
        <dbReference type="ARBA" id="ARBA00047857"/>
    </source>
</evidence>
<organism evidence="19 20">
    <name type="scientific">Methanosarcina acetivorans</name>
    <dbReference type="NCBI Taxonomy" id="2214"/>
    <lineage>
        <taxon>Archaea</taxon>
        <taxon>Methanobacteriati</taxon>
        <taxon>Methanobacteriota</taxon>
        <taxon>Stenosarchaea group</taxon>
        <taxon>Methanomicrobia</taxon>
        <taxon>Methanosarcinales</taxon>
        <taxon>Methanosarcinaceae</taxon>
        <taxon>Methanosarcina</taxon>
    </lineage>
</organism>
<dbReference type="NCBIfam" id="NF010762">
    <property type="entry name" value="PRK14165.1"/>
    <property type="match status" value="1"/>
</dbReference>
<evidence type="ECO:0000256" key="2">
    <source>
        <dbReference type="ARBA" id="ARBA00005219"/>
    </source>
</evidence>
<keyword evidence="12 17" id="KW-0460">Magnesium</keyword>
<name>A0A832W8Y7_9EURY</name>
<evidence type="ECO:0000256" key="3">
    <source>
        <dbReference type="ARBA" id="ARBA00006428"/>
    </source>
</evidence>
<evidence type="ECO:0000256" key="4">
    <source>
        <dbReference type="ARBA" id="ARBA00011987"/>
    </source>
</evidence>
<dbReference type="HAMAP" id="MF_01285">
    <property type="entry name" value="Riboflavin_kinase"/>
    <property type="match status" value="1"/>
</dbReference>
<comment type="catalytic activity">
    <reaction evidence="16 17">
        <text>riboflavin + CTP = CDP + FMN + H(+)</text>
        <dbReference type="Rhea" id="RHEA:25021"/>
        <dbReference type="ChEBI" id="CHEBI:15378"/>
        <dbReference type="ChEBI" id="CHEBI:37563"/>
        <dbReference type="ChEBI" id="CHEBI:57986"/>
        <dbReference type="ChEBI" id="CHEBI:58069"/>
        <dbReference type="ChEBI" id="CHEBI:58210"/>
        <dbReference type="EC" id="2.7.1.161"/>
    </reaction>
</comment>
<dbReference type="GO" id="GO:0009231">
    <property type="term" value="P:riboflavin biosynthetic process"/>
    <property type="evidence" value="ECO:0007669"/>
    <property type="project" value="InterPro"/>
</dbReference>
<dbReference type="GeneID" id="1472439"/>
<comment type="function">
    <text evidence="1 17">Catalyzes the CTP-dependent phosphorylation of riboflavin (vitamin B2) to form flavin mononucleotide (FMN).</text>
</comment>
<evidence type="ECO:0000256" key="5">
    <source>
        <dbReference type="ARBA" id="ARBA00017394"/>
    </source>
</evidence>
<evidence type="ECO:0000256" key="9">
    <source>
        <dbReference type="ARBA" id="ARBA00022723"/>
    </source>
</evidence>
<evidence type="ECO:0000256" key="11">
    <source>
        <dbReference type="ARBA" id="ARBA00022777"/>
    </source>
</evidence>
<dbReference type="GO" id="GO:0000287">
    <property type="term" value="F:magnesium ion binding"/>
    <property type="evidence" value="ECO:0007669"/>
    <property type="project" value="UniProtKB-UniRule"/>
</dbReference>
<feature type="domain" description="Riboflavin kinase" evidence="18">
    <location>
        <begin position="108"/>
        <end position="227"/>
    </location>
</feature>
<keyword evidence="8 17" id="KW-0808">Transferase</keyword>
<dbReference type="OMA" id="HAEYEDY"/>
<feature type="binding site" evidence="17">
    <location>
        <begin position="111"/>
        <end position="116"/>
    </location>
    <ligand>
        <name>CDP</name>
        <dbReference type="ChEBI" id="CHEBI:58069"/>
    </ligand>
</feature>
<evidence type="ECO:0000256" key="6">
    <source>
        <dbReference type="ARBA" id="ARBA00022630"/>
    </source>
</evidence>
<protein>
    <recommendedName>
        <fullName evidence="5 17">Riboflavin kinase</fullName>
        <shortName evidence="17">RFK</shortName>
        <ecNumber evidence="4 17">2.7.1.161</ecNumber>
    </recommendedName>
    <alternativeName>
        <fullName evidence="14 17">CTP-dependent riboflavin kinase</fullName>
    </alternativeName>
    <alternativeName>
        <fullName evidence="15 17">CTP:riboflavin 5'-phosphotransferase</fullName>
    </alternativeName>
    <alternativeName>
        <fullName evidence="13 17">Flavokinase</fullName>
    </alternativeName>
</protein>
<dbReference type="RefSeq" id="WP_011020596.1">
    <property type="nucleotide sequence ID" value="NZ_DUJU01000129.1"/>
</dbReference>
<evidence type="ECO:0000259" key="18">
    <source>
        <dbReference type="Pfam" id="PF01982"/>
    </source>
</evidence>
<evidence type="ECO:0000256" key="1">
    <source>
        <dbReference type="ARBA" id="ARBA00003072"/>
    </source>
</evidence>
<feature type="binding site" evidence="17">
    <location>
        <begin position="210"/>
        <end position="213"/>
    </location>
    <ligand>
        <name>CDP</name>
        <dbReference type="ChEBI" id="CHEBI:58069"/>
    </ligand>
</feature>
<keyword evidence="6 17" id="KW-0285">Flavoprotein</keyword>
<dbReference type="SUPFAM" id="SSF46785">
    <property type="entry name" value="Winged helix' DNA-binding domain"/>
    <property type="match status" value="1"/>
</dbReference>
<dbReference type="InterPro" id="IPR023602">
    <property type="entry name" value="Riboflavin_kinase_CTP-dep"/>
</dbReference>
<dbReference type="PANTHER" id="PTHR40706">
    <property type="entry name" value="RIBOFLAVIN KINASE"/>
    <property type="match status" value="1"/>
</dbReference>
<evidence type="ECO:0000256" key="15">
    <source>
        <dbReference type="ARBA" id="ARBA00033116"/>
    </source>
</evidence>
<sequence>MRLKIKAIWVPTVPDIEYLKKLALRGAVNKTVKVSSSEFHKHTGDSSKTAARKLKQMEEERLIERKIVPGGQLIKMTEKGIEILKNEYIEYSRIFSSEPDVLELEGNVLKGLGEGQYYINIPGYRNQFEEKLNFVPFPGTLNVQLSESSSALRNRLKEMPAVRIDGFNDGERTFGGGNCYPIKVEGIEAAVVVPDRTHYPADLIEIIAPVKLRDALKLKDGDRIVTRVKKQGMEGQK</sequence>
<comment type="pathway">
    <text evidence="2 17">Cofactor biosynthesis; FMN biosynthesis; FMN from riboflavin (CTP route): step 1/1.</text>
</comment>
<reference evidence="19" key="1">
    <citation type="journal article" date="2020" name="bioRxiv">
        <title>A rank-normalized archaeal taxonomy based on genome phylogeny resolves widespread incomplete and uneven classifications.</title>
        <authorList>
            <person name="Rinke C."/>
            <person name="Chuvochina M."/>
            <person name="Mussig A.J."/>
            <person name="Chaumeil P.-A."/>
            <person name="Waite D.W."/>
            <person name="Whitman W.B."/>
            <person name="Parks D.H."/>
            <person name="Hugenholtz P."/>
        </authorList>
    </citation>
    <scope>NUCLEOTIDE SEQUENCE</scope>
    <source>
        <strain evidence="19">UBA8876</strain>
    </source>
</reference>
<dbReference type="AlphaFoldDB" id="A0A832W8Y7"/>
<comment type="similarity">
    <text evidence="3 17">Belongs to the archaeal riboflavin kinase family.</text>
</comment>
<dbReference type="InterPro" id="IPR023465">
    <property type="entry name" value="Riboflavin_kinase_dom_sf"/>
</dbReference>
<dbReference type="InterPro" id="IPR039063">
    <property type="entry name" value="RibK_CTP-dep"/>
</dbReference>
<keyword evidence="10 17" id="KW-0547">Nucleotide-binding</keyword>
<proteinExistence type="inferred from homology"/>
<evidence type="ECO:0000256" key="13">
    <source>
        <dbReference type="ARBA" id="ARBA00029789"/>
    </source>
</evidence>
<dbReference type="SMR" id="A0A832W8Y7"/>
<feature type="binding site" evidence="17">
    <location>
        <position position="140"/>
    </location>
    <ligand>
        <name>Mg(2+)</name>
        <dbReference type="ChEBI" id="CHEBI:18420"/>
    </ligand>
</feature>
<evidence type="ECO:0000313" key="20">
    <source>
        <dbReference type="Proteomes" id="UP000600774"/>
    </source>
</evidence>